<reference evidence="2 3" key="1">
    <citation type="submission" date="2020-01" db="EMBL/GenBank/DDBJ databases">
        <authorList>
            <consortium name="DOE Joint Genome Institute"/>
            <person name="Haridas S."/>
            <person name="Albert R."/>
            <person name="Binder M."/>
            <person name="Bloem J."/>
            <person name="Labutti K."/>
            <person name="Salamov A."/>
            <person name="Andreopoulos B."/>
            <person name="Baker S.E."/>
            <person name="Barry K."/>
            <person name="Bills G."/>
            <person name="Bluhm B.H."/>
            <person name="Cannon C."/>
            <person name="Castanera R."/>
            <person name="Culley D.E."/>
            <person name="Daum C."/>
            <person name="Ezra D."/>
            <person name="Gonzalez J.B."/>
            <person name="Henrissat B."/>
            <person name="Kuo A."/>
            <person name="Liang C."/>
            <person name="Lipzen A."/>
            <person name="Lutzoni F."/>
            <person name="Magnuson J."/>
            <person name="Mondo S."/>
            <person name="Nolan M."/>
            <person name="Ohm R."/>
            <person name="Pangilinan J."/>
            <person name="Park H.-J.H."/>
            <person name="Ramirez L."/>
            <person name="Alfaro M."/>
            <person name="Sun H."/>
            <person name="Tritt A."/>
            <person name="Yoshinaga Y."/>
            <person name="Zwiers L.-H.L."/>
            <person name="Turgeon B.G."/>
            <person name="Goodwin S.B."/>
            <person name="Spatafora J.W."/>
            <person name="Crous P.W."/>
            <person name="Grigoriev I.V."/>
        </authorList>
    </citation>
    <scope>NUCLEOTIDE SEQUENCE [LARGE SCALE GENOMIC DNA]</scope>
    <source>
        <strain evidence="2 3">CBS 611.86</strain>
    </source>
</reference>
<dbReference type="EMBL" id="JAADJZ010000008">
    <property type="protein sequence ID" value="KAF2873277.1"/>
    <property type="molecule type" value="Genomic_DNA"/>
</dbReference>
<gene>
    <name evidence="2" type="ORF">BDV95DRAFT_490890</name>
</gene>
<keyword evidence="3" id="KW-1185">Reference proteome</keyword>
<feature type="region of interest" description="Disordered" evidence="1">
    <location>
        <begin position="308"/>
        <end position="327"/>
    </location>
</feature>
<feature type="compositionally biased region" description="Low complexity" evidence="1">
    <location>
        <begin position="308"/>
        <end position="323"/>
    </location>
</feature>
<organism evidence="2 3">
    <name type="scientific">Massariosphaeria phaeospora</name>
    <dbReference type="NCBI Taxonomy" id="100035"/>
    <lineage>
        <taxon>Eukaryota</taxon>
        <taxon>Fungi</taxon>
        <taxon>Dikarya</taxon>
        <taxon>Ascomycota</taxon>
        <taxon>Pezizomycotina</taxon>
        <taxon>Dothideomycetes</taxon>
        <taxon>Pleosporomycetidae</taxon>
        <taxon>Pleosporales</taxon>
        <taxon>Pleosporales incertae sedis</taxon>
        <taxon>Massariosphaeria</taxon>
    </lineage>
</organism>
<dbReference type="Proteomes" id="UP000481861">
    <property type="component" value="Unassembled WGS sequence"/>
</dbReference>
<feature type="region of interest" description="Disordered" evidence="1">
    <location>
        <begin position="169"/>
        <end position="188"/>
    </location>
</feature>
<comment type="caution">
    <text evidence="2">The sequence shown here is derived from an EMBL/GenBank/DDBJ whole genome shotgun (WGS) entry which is preliminary data.</text>
</comment>
<evidence type="ECO:0000313" key="2">
    <source>
        <dbReference type="EMBL" id="KAF2873277.1"/>
    </source>
</evidence>
<evidence type="ECO:0000313" key="3">
    <source>
        <dbReference type="Proteomes" id="UP000481861"/>
    </source>
</evidence>
<proteinExistence type="predicted"/>
<name>A0A7C8I8E7_9PLEO</name>
<feature type="compositionally biased region" description="Basic and acidic residues" evidence="1">
    <location>
        <begin position="1"/>
        <end position="15"/>
    </location>
</feature>
<dbReference type="AlphaFoldDB" id="A0A7C8I8E7"/>
<evidence type="ECO:0000256" key="1">
    <source>
        <dbReference type="SAM" id="MobiDB-lite"/>
    </source>
</evidence>
<feature type="compositionally biased region" description="Polar residues" evidence="1">
    <location>
        <begin position="276"/>
        <end position="292"/>
    </location>
</feature>
<feature type="region of interest" description="Disordered" evidence="1">
    <location>
        <begin position="1"/>
        <end position="32"/>
    </location>
</feature>
<feature type="region of interest" description="Disordered" evidence="1">
    <location>
        <begin position="258"/>
        <end position="300"/>
    </location>
</feature>
<protein>
    <submittedName>
        <fullName evidence="2">Uncharacterized protein</fullName>
    </submittedName>
</protein>
<sequence>MENRHSSPSPKEIRSRPQAFRHRSNSLPIGDVLGCSTPEAELLLAEGRAAVRTRRGRRHRSPRKMEEASTFRPREHLRFLDRESTDDVHQQSISPWNSRGFVHSRIPSDSTDCSSSTIVPTAHSPVEEAIVTPGSPLGSYSNQLAQFMQSQLNSIPSYNPSDISLSPRSCPDLTFHSKSPPPSPNRLTNRGLEVPWTIEIPPLRPPLRSAFSAWSTTDEDTDDDLPQMPDMTAVSKGSNYVPSLLGYYEQTGGSFLFPSTPPEEGEPHTAKALSFPNRSTLPGSTEPCSPSQRVDDCSSSARSVHSDLASSSAPSFSSTSTSSYFDHKRPMALPPNIHERIVAAVSPHRGINKIITAVSPFEGGRYASVHNILVESQQRVHVDGMSFDMIGDLHMSSGARIPTPC</sequence>
<dbReference type="OrthoDB" id="3909054at2759"/>
<accession>A0A7C8I8E7</accession>